<evidence type="ECO:0000259" key="1">
    <source>
        <dbReference type="PROSITE" id="PS50112"/>
    </source>
</evidence>
<evidence type="ECO:0000313" key="5">
    <source>
        <dbReference type="Proteomes" id="UP000315525"/>
    </source>
</evidence>
<dbReference type="Gene3D" id="3.30.450.20">
    <property type="entry name" value="PAS domain"/>
    <property type="match status" value="2"/>
</dbReference>
<dbReference type="CDD" id="cd00077">
    <property type="entry name" value="HDc"/>
    <property type="match status" value="1"/>
</dbReference>
<dbReference type="Pfam" id="PF13487">
    <property type="entry name" value="HD_5"/>
    <property type="match status" value="1"/>
</dbReference>
<dbReference type="CDD" id="cd00130">
    <property type="entry name" value="PAS"/>
    <property type="match status" value="2"/>
</dbReference>
<comment type="caution">
    <text evidence="4">The sequence shown here is derived from an EMBL/GenBank/DDBJ whole genome shotgun (WGS) entry which is preliminary data.</text>
</comment>
<dbReference type="InterPro" id="IPR000700">
    <property type="entry name" value="PAS-assoc_C"/>
</dbReference>
<dbReference type="SMART" id="SM00091">
    <property type="entry name" value="PAS"/>
    <property type="match status" value="2"/>
</dbReference>
<dbReference type="Gene3D" id="1.10.3210.10">
    <property type="entry name" value="Hypothetical protein af1432"/>
    <property type="match status" value="1"/>
</dbReference>
<dbReference type="Proteomes" id="UP000315525">
    <property type="component" value="Unassembled WGS sequence"/>
</dbReference>
<dbReference type="Pfam" id="PF13185">
    <property type="entry name" value="GAF_2"/>
    <property type="match status" value="1"/>
</dbReference>
<dbReference type="EMBL" id="SOJN01000088">
    <property type="protein sequence ID" value="TET45281.1"/>
    <property type="molecule type" value="Genomic_DNA"/>
</dbReference>
<protein>
    <submittedName>
        <fullName evidence="4">PAS domain S-box protein</fullName>
    </submittedName>
</protein>
<dbReference type="SUPFAM" id="SSF109604">
    <property type="entry name" value="HD-domain/PDEase-like"/>
    <property type="match status" value="1"/>
</dbReference>
<dbReference type="InterPro" id="IPR029016">
    <property type="entry name" value="GAF-like_dom_sf"/>
</dbReference>
<dbReference type="PROSITE" id="PS51832">
    <property type="entry name" value="HD_GYP"/>
    <property type="match status" value="1"/>
</dbReference>
<dbReference type="Gene3D" id="3.30.450.40">
    <property type="match status" value="1"/>
</dbReference>
<reference evidence="4 5" key="1">
    <citation type="submission" date="2019-03" db="EMBL/GenBank/DDBJ databases">
        <title>Metabolic potential of uncultured bacteria and archaea associated with petroleum seepage in deep-sea sediments.</title>
        <authorList>
            <person name="Dong X."/>
            <person name="Hubert C."/>
        </authorList>
    </citation>
    <scope>NUCLEOTIDE SEQUENCE [LARGE SCALE GENOMIC DNA]</scope>
    <source>
        <strain evidence="4">E44_bin18</strain>
    </source>
</reference>
<evidence type="ECO:0000259" key="3">
    <source>
        <dbReference type="PROSITE" id="PS51832"/>
    </source>
</evidence>
<feature type="domain" description="HD-GYP" evidence="3">
    <location>
        <begin position="454"/>
        <end position="645"/>
    </location>
</feature>
<dbReference type="PANTHER" id="PTHR43155">
    <property type="entry name" value="CYCLIC DI-GMP PHOSPHODIESTERASE PA4108-RELATED"/>
    <property type="match status" value="1"/>
</dbReference>
<dbReference type="Pfam" id="PF13426">
    <property type="entry name" value="PAS_9"/>
    <property type="match status" value="1"/>
</dbReference>
<evidence type="ECO:0000259" key="2">
    <source>
        <dbReference type="PROSITE" id="PS50113"/>
    </source>
</evidence>
<dbReference type="PROSITE" id="PS50113">
    <property type="entry name" value="PAC"/>
    <property type="match status" value="2"/>
</dbReference>
<sequence>MSSKRIGRTFVLDRMEMRGIIDYSPSFFGAKMRKRTSRQESADYFRGLINNSQVAITVVDKNGNLTLFSQGAEKLTGYPAKEVLGKSISMFYPDEKALQGMQETLLKKGKLENYETEILTKDGPKVPILISLSLLKDRDGNPSGSIGVCTDMTKMKQASESFHHLECLYADTIANIDEAIFIMDTDLNILDATDKVSELSRGRLKRTDLIGKNLRDLFPLVLGKKLAKKYCKVIETGKPVRTTEAVEFEGQKLYYDARRLPIKDKSGNITKLIGVFKDITEAKRMQEEMLARNRELSVLNDVAAAVNRSLKLDEVLGAALDKSMKILGKCQAGLFLYDEESQRLKMAASRRIPSSVLDDESQFSPEDCLCGQAFRKGELLDVKGYAKDNRFKGTEKESDRVIIVPIPYHDRILGVMFFYPNRGYEPTEAELRLLTAIAHQIGVAIENAYLYKKLEDSYLETIKALAFALDAKDPYTRDHSEKVRQWSLLIAEKLGLGKDQVRDINFASLLHDVGKLGTSELVLNKPGELTDEEYEEVRQHPHAGSELLASIPILKHARKIVLHHHEFFGGGGYPKGLKANKIPLGARIIAIADAFEAMTADRPYREAMNIEAAKKRLRALAGSQFDPEVVEVFLSLLADEEAAGA</sequence>
<dbReference type="InterPro" id="IPR003018">
    <property type="entry name" value="GAF"/>
</dbReference>
<dbReference type="NCBIfam" id="TIGR00229">
    <property type="entry name" value="sensory_box"/>
    <property type="match status" value="2"/>
</dbReference>
<gene>
    <name evidence="4" type="ORF">E3J62_07995</name>
</gene>
<organism evidence="4 5">
    <name type="scientific">candidate division TA06 bacterium</name>
    <dbReference type="NCBI Taxonomy" id="2250710"/>
    <lineage>
        <taxon>Bacteria</taxon>
        <taxon>Bacteria division TA06</taxon>
    </lineage>
</organism>
<dbReference type="SMART" id="SM00471">
    <property type="entry name" value="HDc"/>
    <property type="match status" value="1"/>
</dbReference>
<feature type="domain" description="PAC" evidence="2">
    <location>
        <begin position="112"/>
        <end position="164"/>
    </location>
</feature>
<feature type="domain" description="PAS" evidence="1">
    <location>
        <begin position="41"/>
        <end position="96"/>
    </location>
</feature>
<dbReference type="SMART" id="SM00065">
    <property type="entry name" value="GAF"/>
    <property type="match status" value="1"/>
</dbReference>
<feature type="domain" description="PAC" evidence="2">
    <location>
        <begin position="236"/>
        <end position="291"/>
    </location>
</feature>
<dbReference type="SUPFAM" id="SSF55781">
    <property type="entry name" value="GAF domain-like"/>
    <property type="match status" value="1"/>
</dbReference>
<dbReference type="PANTHER" id="PTHR43155:SF2">
    <property type="entry name" value="CYCLIC DI-GMP PHOSPHODIESTERASE PA4108"/>
    <property type="match status" value="1"/>
</dbReference>
<dbReference type="InterPro" id="IPR003607">
    <property type="entry name" value="HD/PDEase_dom"/>
</dbReference>
<dbReference type="Pfam" id="PF08448">
    <property type="entry name" value="PAS_4"/>
    <property type="match status" value="1"/>
</dbReference>
<dbReference type="PROSITE" id="PS50112">
    <property type="entry name" value="PAS"/>
    <property type="match status" value="1"/>
</dbReference>
<dbReference type="InterPro" id="IPR037522">
    <property type="entry name" value="HD_GYP_dom"/>
</dbReference>
<name>A0A523USN2_UNCT6</name>
<evidence type="ECO:0000313" key="4">
    <source>
        <dbReference type="EMBL" id="TET45281.1"/>
    </source>
</evidence>
<dbReference type="AlphaFoldDB" id="A0A523USN2"/>
<dbReference type="InterPro" id="IPR013656">
    <property type="entry name" value="PAS_4"/>
</dbReference>
<dbReference type="InterPro" id="IPR001610">
    <property type="entry name" value="PAC"/>
</dbReference>
<accession>A0A523USN2</accession>
<proteinExistence type="predicted"/>
<dbReference type="SUPFAM" id="SSF55785">
    <property type="entry name" value="PYP-like sensor domain (PAS domain)"/>
    <property type="match status" value="2"/>
</dbReference>
<dbReference type="InterPro" id="IPR035965">
    <property type="entry name" value="PAS-like_dom_sf"/>
</dbReference>
<dbReference type="SMART" id="SM00086">
    <property type="entry name" value="PAC"/>
    <property type="match status" value="2"/>
</dbReference>
<dbReference type="InterPro" id="IPR000014">
    <property type="entry name" value="PAS"/>
</dbReference>